<evidence type="ECO:0000313" key="2">
    <source>
        <dbReference type="Proteomes" id="UP001596166"/>
    </source>
</evidence>
<reference evidence="2" key="1">
    <citation type="journal article" date="2019" name="Int. J. Syst. Evol. Microbiol.">
        <title>The Global Catalogue of Microorganisms (GCM) 10K type strain sequencing project: providing services to taxonomists for standard genome sequencing and annotation.</title>
        <authorList>
            <consortium name="The Broad Institute Genomics Platform"/>
            <consortium name="The Broad Institute Genome Sequencing Center for Infectious Disease"/>
            <person name="Wu L."/>
            <person name="Ma J."/>
        </authorList>
    </citation>
    <scope>NUCLEOTIDE SEQUENCE [LARGE SCALE GENOMIC DNA]</scope>
    <source>
        <strain evidence="2">CCUG 58760</strain>
    </source>
</reference>
<dbReference type="EMBL" id="JBHSLC010000114">
    <property type="protein sequence ID" value="MFC5359454.1"/>
    <property type="molecule type" value="Genomic_DNA"/>
</dbReference>
<evidence type="ECO:0000313" key="1">
    <source>
        <dbReference type="EMBL" id="MFC5359454.1"/>
    </source>
</evidence>
<name>A0ABW0GFY0_9PROT</name>
<comment type="caution">
    <text evidence="1">The sequence shown here is derived from an EMBL/GenBank/DDBJ whole genome shotgun (WGS) entry which is preliminary data.</text>
</comment>
<gene>
    <name evidence="1" type="ORF">ACFPMG_31105</name>
</gene>
<keyword evidence="2" id="KW-1185">Reference proteome</keyword>
<dbReference type="Proteomes" id="UP001596166">
    <property type="component" value="Unassembled WGS sequence"/>
</dbReference>
<sequence>MATLSVQDTSEVGAALTYSNAAGGGDDFVNASDRIVLHVKNGSASPINVTIAAQTVAASVPGLGIVSKANQVVAVPAGGDRIIGPFPARAFNNPSTSKVSVSYSATTTVTVAAFRVPAL</sequence>
<organism evidence="1 2">
    <name type="scientific">Azospirillum himalayense</name>
    <dbReference type="NCBI Taxonomy" id="654847"/>
    <lineage>
        <taxon>Bacteria</taxon>
        <taxon>Pseudomonadati</taxon>
        <taxon>Pseudomonadota</taxon>
        <taxon>Alphaproteobacteria</taxon>
        <taxon>Rhodospirillales</taxon>
        <taxon>Azospirillaceae</taxon>
        <taxon>Azospirillum</taxon>
    </lineage>
</organism>
<accession>A0ABW0GFY0</accession>
<dbReference type="RefSeq" id="WP_119506885.1">
    <property type="nucleotide sequence ID" value="NZ_JBHSLC010000114.1"/>
</dbReference>
<proteinExistence type="predicted"/>
<protein>
    <submittedName>
        <fullName evidence="1">Uncharacterized protein</fullName>
    </submittedName>
</protein>